<dbReference type="InterPro" id="IPR007922">
    <property type="entry name" value="DciA-like"/>
</dbReference>
<proteinExistence type="predicted"/>
<sequence>MKTARHLLASLCDTHAFRPLEQHRCTRRFLELLPPRFQQAIAFVTVKNRQLMVALSHPGYKMELNYNQDVLKSLLSTLIDTCPECRFMEADRIVIFPSKFHTGSNSSKEDEETVPHYSELATGTFRIPETDEPLRECFLKIRHDILRNRGEAG</sequence>
<dbReference type="Proteomes" id="UP000008633">
    <property type="component" value="Chromosome"/>
</dbReference>
<dbReference type="EMBL" id="CP002452">
    <property type="protein sequence ID" value="ADV45692.1"/>
    <property type="molecule type" value="Genomic_DNA"/>
</dbReference>
<dbReference type="KEGG" id="nsa:Nitsa_0422"/>
<evidence type="ECO:0000313" key="2">
    <source>
        <dbReference type="Proteomes" id="UP000008633"/>
    </source>
</evidence>
<dbReference type="OrthoDB" id="5373157at2"/>
<dbReference type="eggNOG" id="ENOG5031GY7">
    <property type="taxonomic scope" value="Bacteria"/>
</dbReference>
<dbReference type="HOGENOM" id="CLU_142106_0_0_7"/>
<reference evidence="1 2" key="1">
    <citation type="journal article" date="2011" name="Stand. Genomic Sci.">
        <title>Complete genome sequence of Nitratifractor salsuginis type strain (E9I37-1).</title>
        <authorList>
            <person name="Anderson I."/>
            <person name="Sikorski J."/>
            <person name="Zeytun A."/>
            <person name="Nolan M."/>
            <person name="Lapidus A."/>
            <person name="Lucas S."/>
            <person name="Hammon N."/>
            <person name="Deshpande S."/>
            <person name="Cheng J.F."/>
            <person name="Tapia R."/>
            <person name="Han C."/>
            <person name="Goodwin L."/>
            <person name="Pitluck S."/>
            <person name="Liolios K."/>
            <person name="Pagani I."/>
            <person name="Ivanova N."/>
            <person name="Huntemann M."/>
            <person name="Mavromatis K."/>
            <person name="Ovchinikova G."/>
            <person name="Pati A."/>
            <person name="Chen A."/>
            <person name="Palaniappan K."/>
            <person name="Land M."/>
            <person name="Hauser L."/>
            <person name="Brambilla E.M."/>
            <person name="Ngatchou-Djao O.D."/>
            <person name="Rohde M."/>
            <person name="Tindall B.J."/>
            <person name="Goker M."/>
            <person name="Detter J.C."/>
            <person name="Woyke T."/>
            <person name="Bristow J."/>
            <person name="Eisen J.A."/>
            <person name="Markowitz V."/>
            <person name="Hugenholtz P."/>
            <person name="Klenk H.P."/>
            <person name="Kyrpides N.C."/>
        </authorList>
    </citation>
    <scope>NUCLEOTIDE SEQUENCE [LARGE SCALE GENOMIC DNA]</scope>
    <source>
        <strain evidence="2">DSM 16511 / JCM 12458 / E9I37-1</strain>
    </source>
</reference>
<dbReference type="AlphaFoldDB" id="E6X0A3"/>
<accession>E6X0A3</accession>
<keyword evidence="2" id="KW-1185">Reference proteome</keyword>
<dbReference type="STRING" id="749222.Nitsa_0422"/>
<reference evidence="2" key="2">
    <citation type="submission" date="2011-01" db="EMBL/GenBank/DDBJ databases">
        <title>The complete genome of Nitratifractor salsuginis DSM 16511.</title>
        <authorList>
            <consortium name="US DOE Joint Genome Institute (JGI-PGF)"/>
            <person name="Lucas S."/>
            <person name="Copeland A."/>
            <person name="Lapidus A."/>
            <person name="Bruce D."/>
            <person name="Goodwin L."/>
            <person name="Pitluck S."/>
            <person name="Kyrpides N."/>
            <person name="Mavromatis K."/>
            <person name="Ivanova N."/>
            <person name="Mikhailova N."/>
            <person name="Zeytun A."/>
            <person name="Detter J.C."/>
            <person name="Tapia R."/>
            <person name="Han C."/>
            <person name="Land M."/>
            <person name="Hauser L."/>
            <person name="Markowitz V."/>
            <person name="Cheng J.-F."/>
            <person name="Hugenholtz P."/>
            <person name="Woyke T."/>
            <person name="Wu D."/>
            <person name="Tindall B."/>
            <person name="Schuetze A."/>
            <person name="Brambilla E."/>
            <person name="Klenk H.-P."/>
            <person name="Eisen J.A."/>
        </authorList>
    </citation>
    <scope>NUCLEOTIDE SEQUENCE [LARGE SCALE GENOMIC DNA]</scope>
    <source>
        <strain evidence="2">DSM 16511 / JCM 12458 / E9I37-1</strain>
    </source>
</reference>
<gene>
    <name evidence="1" type="ordered locus">Nitsa_0422</name>
</gene>
<protein>
    <recommendedName>
        <fullName evidence="3">DUF721 domain-containing protein</fullName>
    </recommendedName>
</protein>
<name>E6X0A3_NITSE</name>
<dbReference type="RefSeq" id="WP_013553388.1">
    <property type="nucleotide sequence ID" value="NC_014935.1"/>
</dbReference>
<organism evidence="1 2">
    <name type="scientific">Nitratifractor salsuginis (strain DSM 16511 / JCM 12458 / E9I37-1)</name>
    <dbReference type="NCBI Taxonomy" id="749222"/>
    <lineage>
        <taxon>Bacteria</taxon>
        <taxon>Pseudomonadati</taxon>
        <taxon>Campylobacterota</taxon>
        <taxon>Epsilonproteobacteria</taxon>
        <taxon>Campylobacterales</taxon>
        <taxon>Sulfurovaceae</taxon>
        <taxon>Nitratifractor</taxon>
    </lineage>
</organism>
<dbReference type="Pfam" id="PF05258">
    <property type="entry name" value="DciA"/>
    <property type="match status" value="1"/>
</dbReference>
<evidence type="ECO:0000313" key="1">
    <source>
        <dbReference type="EMBL" id="ADV45692.1"/>
    </source>
</evidence>
<evidence type="ECO:0008006" key="3">
    <source>
        <dbReference type="Google" id="ProtNLM"/>
    </source>
</evidence>